<comment type="caution">
    <text evidence="2">The sequence shown here is derived from an EMBL/GenBank/DDBJ whole genome shotgun (WGS) entry which is preliminary data.</text>
</comment>
<accession>A0A0E9MY56</accession>
<keyword evidence="3" id="KW-1185">Reference proteome</keyword>
<protein>
    <recommendedName>
        <fullName evidence="1">VWFA domain-containing protein</fullName>
    </recommendedName>
</protein>
<gene>
    <name evidence="2" type="ORF">FPE01S_01_15340</name>
</gene>
<dbReference type="STRING" id="1220578.FPE01S_01_15340"/>
<dbReference type="InterPro" id="IPR002035">
    <property type="entry name" value="VWF_A"/>
</dbReference>
<dbReference type="Gene3D" id="3.40.50.410">
    <property type="entry name" value="von Willebrand factor, type A domain"/>
    <property type="match status" value="1"/>
</dbReference>
<name>A0A0E9MY56_9BACT</name>
<reference evidence="2 3" key="1">
    <citation type="submission" date="2015-04" db="EMBL/GenBank/DDBJ databases">
        <title>Whole genome shotgun sequence of Flavihumibacter petaseus NBRC 106054.</title>
        <authorList>
            <person name="Miyazawa S."/>
            <person name="Hosoyama A."/>
            <person name="Hashimoto M."/>
            <person name="Noguchi M."/>
            <person name="Tsuchikane K."/>
            <person name="Ohji S."/>
            <person name="Yamazoe A."/>
            <person name="Ichikawa N."/>
            <person name="Kimura A."/>
            <person name="Fujita N."/>
        </authorList>
    </citation>
    <scope>NUCLEOTIDE SEQUENCE [LARGE SCALE GENOMIC DNA]</scope>
    <source>
        <strain evidence="2 3">NBRC 106054</strain>
    </source>
</reference>
<dbReference type="CDD" id="cd00198">
    <property type="entry name" value="vWFA"/>
    <property type="match status" value="1"/>
</dbReference>
<dbReference type="InterPro" id="IPR036465">
    <property type="entry name" value="vWFA_dom_sf"/>
</dbReference>
<evidence type="ECO:0000313" key="3">
    <source>
        <dbReference type="Proteomes" id="UP000033121"/>
    </source>
</evidence>
<dbReference type="Pfam" id="PF00092">
    <property type="entry name" value="VWA"/>
    <property type="match status" value="1"/>
</dbReference>
<dbReference type="EMBL" id="BBWV01000001">
    <property type="protein sequence ID" value="GAO42519.1"/>
    <property type="molecule type" value="Genomic_DNA"/>
</dbReference>
<proteinExistence type="predicted"/>
<feature type="domain" description="VWFA" evidence="1">
    <location>
        <begin position="8"/>
        <end position="196"/>
    </location>
</feature>
<evidence type="ECO:0000259" key="1">
    <source>
        <dbReference type="PROSITE" id="PS50234"/>
    </source>
</evidence>
<dbReference type="AlphaFoldDB" id="A0A0E9MY56"/>
<sequence length="213" mass="23948">MPAIKKIYNLIILDESGSMASIQQPTMNTFNELIQSIVGETTRKSDPEQWINFFSFNGNGIKEQIPLQKVSSLNLLNEDNYRPDASTPLFDAIGHAAGKLRQVAEKENDYAVLVTILTDGEENASREYSGEKISALIKELKKKNWVFTYIGTNQDVAREAAKISITNHLYFAAPEMASKAVLSKELNARKRFYKKLEENPGSAMQDSYFDPES</sequence>
<dbReference type="Proteomes" id="UP000033121">
    <property type="component" value="Unassembled WGS sequence"/>
</dbReference>
<dbReference type="RefSeq" id="WP_046368776.1">
    <property type="nucleotide sequence ID" value="NZ_BBWV01000001.1"/>
</dbReference>
<dbReference type="SUPFAM" id="SSF53300">
    <property type="entry name" value="vWA-like"/>
    <property type="match status" value="1"/>
</dbReference>
<dbReference type="PROSITE" id="PS50234">
    <property type="entry name" value="VWFA"/>
    <property type="match status" value="1"/>
</dbReference>
<organism evidence="2 3">
    <name type="scientific">Flavihumibacter petaseus NBRC 106054</name>
    <dbReference type="NCBI Taxonomy" id="1220578"/>
    <lineage>
        <taxon>Bacteria</taxon>
        <taxon>Pseudomonadati</taxon>
        <taxon>Bacteroidota</taxon>
        <taxon>Chitinophagia</taxon>
        <taxon>Chitinophagales</taxon>
        <taxon>Chitinophagaceae</taxon>
        <taxon>Flavihumibacter</taxon>
    </lineage>
</organism>
<evidence type="ECO:0000313" key="2">
    <source>
        <dbReference type="EMBL" id="GAO42519.1"/>
    </source>
</evidence>